<name>A0AAD3N727_LATJO</name>
<comment type="subcellular location">
    <subcellularLocation>
        <location evidence="1">Membrane</location>
        <topology evidence="1">Multi-pass membrane protein</topology>
    </subcellularLocation>
</comment>
<dbReference type="GO" id="GO:0005250">
    <property type="term" value="F:A-type (transient outward) potassium channel activity"/>
    <property type="evidence" value="ECO:0007669"/>
    <property type="project" value="TreeGrafter"/>
</dbReference>
<keyword evidence="7" id="KW-0407">Ion channel</keyword>
<gene>
    <name evidence="10" type="ORF">AKAME5_002032500</name>
</gene>
<evidence type="ECO:0000256" key="8">
    <source>
        <dbReference type="SAM" id="MobiDB-lite"/>
    </source>
</evidence>
<keyword evidence="4 9" id="KW-1133">Transmembrane helix</keyword>
<evidence type="ECO:0000256" key="4">
    <source>
        <dbReference type="ARBA" id="ARBA00022989"/>
    </source>
</evidence>
<dbReference type="PRINTS" id="PR00169">
    <property type="entry name" value="KCHANNEL"/>
</dbReference>
<dbReference type="InterPro" id="IPR028325">
    <property type="entry name" value="VG_K_chnl"/>
</dbReference>
<evidence type="ECO:0000256" key="9">
    <source>
        <dbReference type="SAM" id="Phobius"/>
    </source>
</evidence>
<feature type="transmembrane region" description="Helical" evidence="9">
    <location>
        <begin position="54"/>
        <end position="76"/>
    </location>
</feature>
<evidence type="ECO:0000256" key="3">
    <source>
        <dbReference type="ARBA" id="ARBA00022692"/>
    </source>
</evidence>
<dbReference type="Proteomes" id="UP001279410">
    <property type="component" value="Unassembled WGS sequence"/>
</dbReference>
<evidence type="ECO:0000256" key="1">
    <source>
        <dbReference type="ARBA" id="ARBA00004141"/>
    </source>
</evidence>
<accession>A0AAD3N727</accession>
<organism evidence="10 11">
    <name type="scientific">Lates japonicus</name>
    <name type="common">Japanese lates</name>
    <dbReference type="NCBI Taxonomy" id="270547"/>
    <lineage>
        <taxon>Eukaryota</taxon>
        <taxon>Metazoa</taxon>
        <taxon>Chordata</taxon>
        <taxon>Craniata</taxon>
        <taxon>Vertebrata</taxon>
        <taxon>Euteleostomi</taxon>
        <taxon>Actinopterygii</taxon>
        <taxon>Neopterygii</taxon>
        <taxon>Teleostei</taxon>
        <taxon>Neoteleostei</taxon>
        <taxon>Acanthomorphata</taxon>
        <taxon>Carangaria</taxon>
        <taxon>Carangaria incertae sedis</taxon>
        <taxon>Centropomidae</taxon>
        <taxon>Lates</taxon>
    </lineage>
</organism>
<evidence type="ECO:0000313" key="11">
    <source>
        <dbReference type="Proteomes" id="UP001279410"/>
    </source>
</evidence>
<keyword evidence="3 9" id="KW-0812">Transmembrane</keyword>
<dbReference type="EMBL" id="BRZM01000165">
    <property type="protein sequence ID" value="GLD69012.1"/>
    <property type="molecule type" value="Genomic_DNA"/>
</dbReference>
<keyword evidence="2" id="KW-0813">Transport</keyword>
<comment type="caution">
    <text evidence="10">The sequence shown here is derived from an EMBL/GenBank/DDBJ whole genome shotgun (WGS) entry which is preliminary data.</text>
</comment>
<reference evidence="10" key="1">
    <citation type="submission" date="2022-08" db="EMBL/GenBank/DDBJ databases">
        <title>Genome sequencing of akame (Lates japonicus).</title>
        <authorList>
            <person name="Hashiguchi Y."/>
            <person name="Takahashi H."/>
        </authorList>
    </citation>
    <scope>NUCLEOTIDE SEQUENCE</scope>
    <source>
        <strain evidence="10">Kochi</strain>
    </source>
</reference>
<feature type="region of interest" description="Disordered" evidence="8">
    <location>
        <begin position="1"/>
        <end position="32"/>
    </location>
</feature>
<keyword evidence="6 9" id="KW-0472">Membrane</keyword>
<evidence type="ECO:0000256" key="6">
    <source>
        <dbReference type="ARBA" id="ARBA00023136"/>
    </source>
</evidence>
<evidence type="ECO:0000256" key="2">
    <source>
        <dbReference type="ARBA" id="ARBA00022448"/>
    </source>
</evidence>
<feature type="transmembrane region" description="Helical" evidence="9">
    <location>
        <begin position="125"/>
        <end position="147"/>
    </location>
</feature>
<evidence type="ECO:0000256" key="7">
    <source>
        <dbReference type="ARBA" id="ARBA00023303"/>
    </source>
</evidence>
<sequence length="223" mass="24383">MLVRNTRDRKKENQGGVWPRGTAEGWRGDGCPSSTQHLQGRLWRETENTPHHGAGLLLVTGFFIAVSVIASMVGTVPTRPPKGSVKNFPAREKLAGLLLHGPDLRAHLHLPGTCRLFARPAAAGFMRSVMSVISVVTIMPYYIGLVMPKRGRWRNRLTLRVFRLPDLQPIIIFATVCSVPRKGTKAPPPSASFWYTIVTMTTLSGLPGGTDKTHQASGELSSP</sequence>
<dbReference type="AlphaFoldDB" id="A0AAD3N727"/>
<feature type="compositionally biased region" description="Basic and acidic residues" evidence="8">
    <location>
        <begin position="1"/>
        <end position="13"/>
    </location>
</feature>
<dbReference type="GO" id="GO:0001508">
    <property type="term" value="P:action potential"/>
    <property type="evidence" value="ECO:0007669"/>
    <property type="project" value="TreeGrafter"/>
</dbReference>
<dbReference type="GO" id="GO:0008076">
    <property type="term" value="C:voltage-gated potassium channel complex"/>
    <property type="evidence" value="ECO:0007669"/>
    <property type="project" value="InterPro"/>
</dbReference>
<keyword evidence="5" id="KW-0406">Ion transport</keyword>
<dbReference type="PANTHER" id="PTHR11537">
    <property type="entry name" value="VOLTAGE-GATED POTASSIUM CHANNEL"/>
    <property type="match status" value="1"/>
</dbReference>
<keyword evidence="11" id="KW-1185">Reference proteome</keyword>
<proteinExistence type="predicted"/>
<dbReference type="PANTHER" id="PTHR11537:SF105">
    <property type="entry name" value="POTASSIUM VOLTAGE-GATED CHANNEL PROTEIN SHAL"/>
    <property type="match status" value="1"/>
</dbReference>
<protein>
    <submittedName>
        <fullName evidence="10">Potassium voltage-gated channel subfamily D member 1</fullName>
    </submittedName>
</protein>
<evidence type="ECO:0000313" key="10">
    <source>
        <dbReference type="EMBL" id="GLD69012.1"/>
    </source>
</evidence>
<evidence type="ECO:0000256" key="5">
    <source>
        <dbReference type="ARBA" id="ARBA00023065"/>
    </source>
</evidence>